<reference evidence="1 2" key="1">
    <citation type="journal article" date="2019" name="Sci. Rep.">
        <title>Orb-weaving spider Araneus ventricosus genome elucidates the spidroin gene catalogue.</title>
        <authorList>
            <person name="Kono N."/>
            <person name="Nakamura H."/>
            <person name="Ohtoshi R."/>
            <person name="Moran D.A.P."/>
            <person name="Shinohara A."/>
            <person name="Yoshida Y."/>
            <person name="Fujiwara M."/>
            <person name="Mori M."/>
            <person name="Tomita M."/>
            <person name="Arakawa K."/>
        </authorList>
    </citation>
    <scope>NUCLEOTIDE SEQUENCE [LARGE SCALE GENOMIC DNA]</scope>
</reference>
<organism evidence="1 2">
    <name type="scientific">Araneus ventricosus</name>
    <name type="common">Orbweaver spider</name>
    <name type="synonym">Epeira ventricosa</name>
    <dbReference type="NCBI Taxonomy" id="182803"/>
    <lineage>
        <taxon>Eukaryota</taxon>
        <taxon>Metazoa</taxon>
        <taxon>Ecdysozoa</taxon>
        <taxon>Arthropoda</taxon>
        <taxon>Chelicerata</taxon>
        <taxon>Arachnida</taxon>
        <taxon>Araneae</taxon>
        <taxon>Araneomorphae</taxon>
        <taxon>Entelegynae</taxon>
        <taxon>Araneoidea</taxon>
        <taxon>Araneidae</taxon>
        <taxon>Araneus</taxon>
    </lineage>
</organism>
<name>A0A4Y2ACN3_ARAVE</name>
<protein>
    <submittedName>
        <fullName evidence="1">Uncharacterized protein</fullName>
    </submittedName>
</protein>
<dbReference type="EMBL" id="BGPR01000013">
    <property type="protein sequence ID" value="GBL77613.1"/>
    <property type="molecule type" value="Genomic_DNA"/>
</dbReference>
<dbReference type="AlphaFoldDB" id="A0A4Y2ACN3"/>
<evidence type="ECO:0000313" key="2">
    <source>
        <dbReference type="Proteomes" id="UP000499080"/>
    </source>
</evidence>
<evidence type="ECO:0000313" key="1">
    <source>
        <dbReference type="EMBL" id="GBL77613.1"/>
    </source>
</evidence>
<dbReference type="Proteomes" id="UP000499080">
    <property type="component" value="Unassembled WGS sequence"/>
</dbReference>
<proteinExistence type="predicted"/>
<keyword evidence="2" id="KW-1185">Reference proteome</keyword>
<gene>
    <name evidence="1" type="ORF">AVEN_152861_1</name>
</gene>
<sequence length="95" mass="10675">MRLFLQPLKLLYQLDGHGTMSTDRTPPHAPVPVTITVTEPVDRHGTMFTDRTPPYALFPHPLQLLNQLDGHGTYVHRQTDIIPKMCVSDSESGNI</sequence>
<comment type="caution">
    <text evidence="1">The sequence shown here is derived from an EMBL/GenBank/DDBJ whole genome shotgun (WGS) entry which is preliminary data.</text>
</comment>
<accession>A0A4Y2ACN3</accession>